<evidence type="ECO:0000259" key="1">
    <source>
        <dbReference type="Pfam" id="PF12776"/>
    </source>
</evidence>
<comment type="caution">
    <text evidence="2">The sequence shown here is derived from an EMBL/GenBank/DDBJ whole genome shotgun (WGS) entry which is preliminary data.</text>
</comment>
<dbReference type="Pfam" id="PF12776">
    <property type="entry name" value="Myb_DNA-bind_3"/>
    <property type="match status" value="1"/>
</dbReference>
<accession>A0A445AH74</accession>
<protein>
    <recommendedName>
        <fullName evidence="1">Myb/SANT-like domain-containing protein</fullName>
    </recommendedName>
</protein>
<dbReference type="PANTHER" id="PTHR46929:SF4">
    <property type="entry name" value="MYB_SANT-LIKE DOMAIN-CONTAINING PROTEIN"/>
    <property type="match status" value="1"/>
</dbReference>
<feature type="domain" description="Myb/SANT-like" evidence="1">
    <location>
        <begin position="20"/>
        <end position="111"/>
    </location>
</feature>
<dbReference type="EMBL" id="SDMP01000012">
    <property type="protein sequence ID" value="RYR25786.1"/>
    <property type="molecule type" value="Genomic_DNA"/>
</dbReference>
<proteinExistence type="predicted"/>
<sequence length="111" mass="12835">MPNKGNKTVEANQPLKDNLRWSDDMDEVLLNVLAEKASKGNRHDGSWTTETYANVVKTLSIAIGPHITKNHIKNRMKILKNHFAETYDLFHHLSEFAWNSVTRKFETEEEV</sequence>
<name>A0A445AH74_ARAHY</name>
<organism evidence="2 3">
    <name type="scientific">Arachis hypogaea</name>
    <name type="common">Peanut</name>
    <dbReference type="NCBI Taxonomy" id="3818"/>
    <lineage>
        <taxon>Eukaryota</taxon>
        <taxon>Viridiplantae</taxon>
        <taxon>Streptophyta</taxon>
        <taxon>Embryophyta</taxon>
        <taxon>Tracheophyta</taxon>
        <taxon>Spermatophyta</taxon>
        <taxon>Magnoliopsida</taxon>
        <taxon>eudicotyledons</taxon>
        <taxon>Gunneridae</taxon>
        <taxon>Pentapetalae</taxon>
        <taxon>rosids</taxon>
        <taxon>fabids</taxon>
        <taxon>Fabales</taxon>
        <taxon>Fabaceae</taxon>
        <taxon>Papilionoideae</taxon>
        <taxon>50 kb inversion clade</taxon>
        <taxon>dalbergioids sensu lato</taxon>
        <taxon>Dalbergieae</taxon>
        <taxon>Pterocarpus clade</taxon>
        <taxon>Arachis</taxon>
    </lineage>
</organism>
<dbReference type="AlphaFoldDB" id="A0A445AH74"/>
<dbReference type="InterPro" id="IPR024752">
    <property type="entry name" value="Myb/SANT-like_dom"/>
</dbReference>
<evidence type="ECO:0000313" key="2">
    <source>
        <dbReference type="EMBL" id="RYR25786.1"/>
    </source>
</evidence>
<gene>
    <name evidence="2" type="ORF">Ahy_B02g059789</name>
</gene>
<dbReference type="Proteomes" id="UP000289738">
    <property type="component" value="Chromosome B02"/>
</dbReference>
<reference evidence="2 3" key="1">
    <citation type="submission" date="2019-01" db="EMBL/GenBank/DDBJ databases">
        <title>Sequencing of cultivated peanut Arachis hypogaea provides insights into genome evolution and oil improvement.</title>
        <authorList>
            <person name="Chen X."/>
        </authorList>
    </citation>
    <scope>NUCLEOTIDE SEQUENCE [LARGE SCALE GENOMIC DNA]</scope>
    <source>
        <strain evidence="3">cv. Fuhuasheng</strain>
        <tissue evidence="2">Leaves</tissue>
    </source>
</reference>
<dbReference type="PANTHER" id="PTHR46929">
    <property type="entry name" value="EXPRESSED PROTEIN"/>
    <property type="match status" value="1"/>
</dbReference>
<keyword evidence="3" id="KW-1185">Reference proteome</keyword>
<evidence type="ECO:0000313" key="3">
    <source>
        <dbReference type="Proteomes" id="UP000289738"/>
    </source>
</evidence>